<dbReference type="InterPro" id="IPR029063">
    <property type="entry name" value="SAM-dependent_MTases_sf"/>
</dbReference>
<dbReference type="GO" id="GO:0016787">
    <property type="term" value="F:hydrolase activity"/>
    <property type="evidence" value="ECO:0007669"/>
    <property type="project" value="InterPro"/>
</dbReference>
<dbReference type="SUPFAM" id="SSF47336">
    <property type="entry name" value="ACP-like"/>
    <property type="match status" value="1"/>
</dbReference>
<dbReference type="PANTHER" id="PTHR45527:SF1">
    <property type="entry name" value="FATTY ACID SYNTHASE"/>
    <property type="match status" value="1"/>
</dbReference>
<dbReference type="NCBIfam" id="TIGR00976">
    <property type="entry name" value="CocE_NonD"/>
    <property type="match status" value="1"/>
</dbReference>
<feature type="compositionally biased region" description="Pro residues" evidence="1">
    <location>
        <begin position="11"/>
        <end position="25"/>
    </location>
</feature>
<feature type="region of interest" description="Disordered" evidence="1">
    <location>
        <begin position="1310"/>
        <end position="1343"/>
    </location>
</feature>
<dbReference type="GO" id="GO:0043041">
    <property type="term" value="P:amino acid activation for nonribosomal peptide biosynthetic process"/>
    <property type="evidence" value="ECO:0007669"/>
    <property type="project" value="TreeGrafter"/>
</dbReference>
<dbReference type="Gene3D" id="1.10.3020.10">
    <property type="entry name" value="alpha-amino acid ester hydrolase ( Helical cap domain)"/>
    <property type="match status" value="1"/>
</dbReference>
<sequence>MVLNGHHKPKPAPPSPSSPPPPPMIGSPKDGSALYERARKNGELHVLPGGLGVNDSNPTCGFYRRDDARAPSVEDAVAACSYLTWRYVGRADVLIVIDDEALALSEDIPETAASWRASARSALSSAVRDEVHRPRPAILLRVGSIDDRSFKQWASQRAKDAQWLVAFGPGIVRVARAACPKGDLDAADRLAAHLAGALDALVKGGSSASLEYLPARERERLLVDWQPAPAPVDMRGLPAVVAAAAGDGRAEAVADADQSWSYGRLLRAAGSIARRLRSDYNVGKGDFCGVLCERGPDLVAALLGVNAAGAAYVPLDAVYPTSRLEAMLEDSRAKCVIGNAALTSTRIPSMPALHLETIQSEGEAPVLADALSPTERWFGKDLAQIQPGRDDLAYCLFTSGSTGRPKGVPITHGSLTNLLKSFLDDLPELRPGDAARPAVALRSRASCLLKGSDTLDEGGAERAFRRATSGGLLNEELPGSQGTLLAVTTVCFDISGLELFLPLTCGARVVVASAEEARDPSALAGLVRRFDVDVLQATPASWRLLVANGWMGAPDRVVALCGGEALPADLAGQLRPRVRRLLNVYGPTECTIWSTRHEVEAPSPYPVGCVGRPCRNNTAHVVDSAGRILPVGVPGELALGGAGLSPGYLRREDLSQGRFVENTTGFGFEEWAPEGHPAELRDRLYRTGDLCVRLPCGRIECLGRLDAQVKIRGFRIELGDVEAALSALPSVDAAAVAPRTPTKGGEKELVGYVVPRPAWGGDYGAEELEGGDEVDEEEEDDQDDGVVEEWGAVYDSAYAAADAVTEDPALNYSGYADSFNPGDVHVPHTVDEWADFTVQRVEQLSPTRVLELGCGNGMILLRCLVKDTCQRYVGTDLSGTALEYVRGVTTATAPNLKVYKDAGHKLKLAKCGAHDAHKFASERCDAIVCNGVAMYFPSARYTLRVCESMLKACAPGGVCFLGDFRDRGVAAPFHCALALARARRAAAPDQKLTSCGGDCACPSLDISVTELNVLARRSYAREKELLLDPRLFVDALSRGEFPDCVRVDVEIKRGRVRSEFAGFRGDVWLYKAGPGAPSTCVKAVAPCELYDASKHSIDQLRSRLEEGPETLYIAAAPDARLAFERELLNSVETSQRGSLEKAEAVAKEASKRARMQGGLEPDDLYELGESLGYDVAACRSAGVAAPGACAAGASLDVLFVKRQKGEKPGKAKLRYPAVAQLCAERLRTPGASPRPWETYTNHLRSKERKAACDAEEFAGEEALKAPPAAAHLEPELEASLRSSLEAALPRYMVPARFAAVPRLPMTGNGKVDRKALPAPPAGGGRASRTFGAEATGGAPSTDDERAVEALWRAVLDLPPARPVGRLDSFTNVGGNSLVAVQAARRSVKFLGVQLELADLFAAPDLASLAKVASNKRQKRRERAESQDYSDVDEDDPPLFEWTCTDVSVGDLRVRLWRPDAAGKFPVVVCFEPYRFSDATAEQDAATWPYLAARGVAVARADPRGIGDSQGAPPANEYEDDQVNDAAFVVQELASQNWCSGDAVLVGASWAGFVALQVAALPQPPSALKAVIACSATHRRELDDMHKKQGCVLAEQHSWGAWFSIVQARPPLLHGKDWRRQWLSRLQALGEPAEAAWLRADVSNKDYWRVGSPKADDVKVPVFSIGCLRGGGYVDSIPELCASLDRRGINNATMIGPWSHGFPHASAMDCGPRADFPRLALGWVRAHCSSSKLPPPPPPPPPCLVSLLSSRNAGAWLSDQQGLTRALSNVDTATFSLAADGRLLSGPVAPNGAHTIAVVGKGGSQAFADACRADPLSRAGAFAHLGRVHDLAGDHRDADAAAWSAAFDAPIDASPIVFGVPSVTLRLRGANAGRVHARLQRVAATGESIRVGSGVADVTSAQIKVELGFCAAKLAPGDRWRIVLQRWDWPSFPPPPKTSEADPLAAIEILGGSVQLPSKNQVRDAPPPPAFRTPADGAGLEARTIRAPTRVRARRAAEASAKDAAAVVLQDDFGCRKLASSGSAPLLEVGEATREKISLAKDGRSHVHVASRAAWHATSVDAATDAATGASVRVHSTLHVTETQYRLEQRVVARLADRQRLTSDQLVAASTDSLADDDASCDVVFDKTWTVDIPRRT</sequence>
<proteinExistence type="predicted"/>
<dbReference type="InterPro" id="IPR045851">
    <property type="entry name" value="AMP-bd_C_sf"/>
</dbReference>
<dbReference type="Gene3D" id="3.40.50.150">
    <property type="entry name" value="Vaccinia Virus protein VP39"/>
    <property type="match status" value="1"/>
</dbReference>
<evidence type="ECO:0000259" key="2">
    <source>
        <dbReference type="PROSITE" id="PS50075"/>
    </source>
</evidence>
<dbReference type="Gene3D" id="3.40.50.12780">
    <property type="entry name" value="N-terminal domain of ligase-like"/>
    <property type="match status" value="2"/>
</dbReference>
<feature type="compositionally biased region" description="Basic residues" evidence="1">
    <location>
        <begin position="1"/>
        <end position="10"/>
    </location>
</feature>
<dbReference type="SUPFAM" id="SSF53335">
    <property type="entry name" value="S-adenosyl-L-methionine-dependent methyltransferases"/>
    <property type="match status" value="1"/>
</dbReference>
<reference evidence="4" key="2">
    <citation type="submission" date="2021-11" db="EMBL/GenBank/DDBJ databases">
        <authorList>
            <consortium name="Genoscope - CEA"/>
            <person name="William W."/>
        </authorList>
    </citation>
    <scope>NUCLEOTIDE SEQUENCE</scope>
</reference>
<dbReference type="PANTHER" id="PTHR45527">
    <property type="entry name" value="NONRIBOSOMAL PEPTIDE SYNTHETASE"/>
    <property type="match status" value="1"/>
</dbReference>
<keyword evidence="5" id="KW-1185">Reference proteome</keyword>
<reference evidence="3" key="1">
    <citation type="submission" date="2021-01" db="EMBL/GenBank/DDBJ databases">
        <authorList>
            <person name="Corre E."/>
            <person name="Pelletier E."/>
            <person name="Niang G."/>
            <person name="Scheremetjew M."/>
            <person name="Finn R."/>
            <person name="Kale V."/>
            <person name="Holt S."/>
            <person name="Cochrane G."/>
            <person name="Meng A."/>
            <person name="Brown T."/>
            <person name="Cohen L."/>
        </authorList>
    </citation>
    <scope>NUCLEOTIDE SEQUENCE</scope>
    <source>
        <strain evidence="3">CCMP1756</strain>
    </source>
</reference>
<dbReference type="InterPro" id="IPR013217">
    <property type="entry name" value="Methyltransf_12"/>
</dbReference>
<organism evidence="3">
    <name type="scientific">Pelagomonas calceolata</name>
    <dbReference type="NCBI Taxonomy" id="35677"/>
    <lineage>
        <taxon>Eukaryota</taxon>
        <taxon>Sar</taxon>
        <taxon>Stramenopiles</taxon>
        <taxon>Ochrophyta</taxon>
        <taxon>Pelagophyceae</taxon>
        <taxon>Pelagomonadales</taxon>
        <taxon>Pelagomonadaceae</taxon>
        <taxon>Pelagomonas</taxon>
    </lineage>
</organism>
<feature type="region of interest" description="Disordered" evidence="1">
    <location>
        <begin position="1"/>
        <end position="32"/>
    </location>
</feature>
<evidence type="ECO:0000313" key="5">
    <source>
        <dbReference type="Proteomes" id="UP000789595"/>
    </source>
</evidence>
<feature type="region of interest" description="Disordered" evidence="1">
    <location>
        <begin position="1411"/>
        <end position="1434"/>
    </location>
</feature>
<dbReference type="Pfam" id="PF00501">
    <property type="entry name" value="AMP-binding"/>
    <property type="match status" value="2"/>
</dbReference>
<dbReference type="InterPro" id="IPR042099">
    <property type="entry name" value="ANL_N_sf"/>
</dbReference>
<dbReference type="EMBL" id="HBIW01016821">
    <property type="protein sequence ID" value="CAE0699080.1"/>
    <property type="molecule type" value="Transcribed_RNA"/>
</dbReference>
<dbReference type="Pfam" id="PF00550">
    <property type="entry name" value="PP-binding"/>
    <property type="match status" value="1"/>
</dbReference>
<gene>
    <name evidence="3" type="ORF">PCAL00307_LOCUS14516</name>
    <name evidence="4" type="ORF">PECAL_4P26300</name>
</gene>
<dbReference type="InterPro" id="IPR009081">
    <property type="entry name" value="PP-bd_ACP"/>
</dbReference>
<dbReference type="GO" id="GO:0005737">
    <property type="term" value="C:cytoplasm"/>
    <property type="evidence" value="ECO:0007669"/>
    <property type="project" value="TreeGrafter"/>
</dbReference>
<feature type="region of interest" description="Disordered" evidence="1">
    <location>
        <begin position="1956"/>
        <end position="1975"/>
    </location>
</feature>
<dbReference type="SUPFAM" id="SSF56801">
    <property type="entry name" value="Acetyl-CoA synthetase-like"/>
    <property type="match status" value="1"/>
</dbReference>
<dbReference type="Proteomes" id="UP000789595">
    <property type="component" value="Unassembled WGS sequence"/>
</dbReference>
<dbReference type="EMBL" id="CAKKNE010000004">
    <property type="protein sequence ID" value="CAH0375302.1"/>
    <property type="molecule type" value="Genomic_DNA"/>
</dbReference>
<protein>
    <recommendedName>
        <fullName evidence="2">Carrier domain-containing protein</fullName>
    </recommendedName>
</protein>
<dbReference type="Gene3D" id="3.30.300.30">
    <property type="match status" value="2"/>
</dbReference>
<dbReference type="InterPro" id="IPR005674">
    <property type="entry name" value="CocE/Ser_esterase"/>
</dbReference>
<dbReference type="Gene3D" id="1.10.1200.10">
    <property type="entry name" value="ACP-like"/>
    <property type="match status" value="1"/>
</dbReference>
<feature type="compositionally biased region" description="Acidic residues" evidence="1">
    <location>
        <begin position="764"/>
        <end position="784"/>
    </location>
</feature>
<feature type="domain" description="Carrier" evidence="2">
    <location>
        <begin position="1338"/>
        <end position="1416"/>
    </location>
</feature>
<name>A0A7S4E9W2_9STRA</name>
<dbReference type="PROSITE" id="PS50075">
    <property type="entry name" value="CARRIER"/>
    <property type="match status" value="1"/>
</dbReference>
<dbReference type="GO" id="GO:0031177">
    <property type="term" value="F:phosphopantetheine binding"/>
    <property type="evidence" value="ECO:0007669"/>
    <property type="project" value="TreeGrafter"/>
</dbReference>
<dbReference type="GO" id="GO:0044550">
    <property type="term" value="P:secondary metabolite biosynthetic process"/>
    <property type="evidence" value="ECO:0007669"/>
    <property type="project" value="TreeGrafter"/>
</dbReference>
<evidence type="ECO:0000313" key="3">
    <source>
        <dbReference type="EMBL" id="CAE0699080.1"/>
    </source>
</evidence>
<evidence type="ECO:0000313" key="4">
    <source>
        <dbReference type="EMBL" id="CAH0375302.1"/>
    </source>
</evidence>
<dbReference type="SUPFAM" id="SSF53474">
    <property type="entry name" value="alpha/beta-Hydrolases"/>
    <property type="match status" value="1"/>
</dbReference>
<dbReference type="InterPro" id="IPR008979">
    <property type="entry name" value="Galactose-bd-like_sf"/>
</dbReference>
<dbReference type="InterPro" id="IPR036736">
    <property type="entry name" value="ACP-like_sf"/>
</dbReference>
<dbReference type="InterPro" id="IPR000873">
    <property type="entry name" value="AMP-dep_synth/lig_dom"/>
</dbReference>
<dbReference type="InterPro" id="IPR029058">
    <property type="entry name" value="AB_hydrolase_fold"/>
</dbReference>
<dbReference type="CDD" id="cd02440">
    <property type="entry name" value="AdoMet_MTases"/>
    <property type="match status" value="1"/>
</dbReference>
<evidence type="ECO:0000256" key="1">
    <source>
        <dbReference type="SAM" id="MobiDB-lite"/>
    </source>
</evidence>
<dbReference type="InterPro" id="IPR000383">
    <property type="entry name" value="Xaa-Pro-like_dom"/>
</dbReference>
<dbReference type="Gene3D" id="3.40.50.1820">
    <property type="entry name" value="alpha/beta hydrolase"/>
    <property type="match status" value="1"/>
</dbReference>
<feature type="region of interest" description="Disordered" evidence="1">
    <location>
        <begin position="762"/>
        <end position="784"/>
    </location>
</feature>
<accession>A0A7S4E9W2</accession>
<dbReference type="Pfam" id="PF02129">
    <property type="entry name" value="Peptidase_S15"/>
    <property type="match status" value="1"/>
</dbReference>
<dbReference type="SUPFAM" id="SSF49785">
    <property type="entry name" value="Galactose-binding domain-like"/>
    <property type="match status" value="1"/>
</dbReference>
<dbReference type="OrthoDB" id="189763at2759"/>
<dbReference type="Pfam" id="PF08242">
    <property type="entry name" value="Methyltransf_12"/>
    <property type="match status" value="1"/>
</dbReference>